<organism evidence="3 4">
    <name type="scientific">Candidatus Desantisbacteria bacterium CG_4_10_14_0_8_um_filter_39_17</name>
    <dbReference type="NCBI Taxonomy" id="1974542"/>
    <lineage>
        <taxon>Bacteria</taxon>
        <taxon>Candidatus Desantisiibacteriota</taxon>
    </lineage>
</organism>
<keyword evidence="1" id="KW-0059">Arsenical resistance</keyword>
<sequence length="124" mass="13943">MPLFLVCNKDTDDYVRVQIEAYSAGSKPSGMVDEIAIRVMQEKGIDISGQSSKGFLDLPVKELDIVVTMGCKDICPFVSSKEHIEWDIPDPKGKSIEFFRGVRDKIEEKVKKVIGTVENRWPVP</sequence>
<accession>A0A2H9PB52</accession>
<comment type="caution">
    <text evidence="3">The sequence shown here is derived from an EMBL/GenBank/DDBJ whole genome shotgun (WGS) entry which is preliminary data.</text>
</comment>
<evidence type="ECO:0000256" key="1">
    <source>
        <dbReference type="ARBA" id="ARBA00022849"/>
    </source>
</evidence>
<proteinExistence type="predicted"/>
<feature type="domain" description="Phosphotyrosine protein phosphatase I" evidence="2">
    <location>
        <begin position="1"/>
        <end position="116"/>
    </location>
</feature>
<dbReference type="SUPFAM" id="SSF52788">
    <property type="entry name" value="Phosphotyrosine protein phosphatases I"/>
    <property type="match status" value="1"/>
</dbReference>
<dbReference type="Proteomes" id="UP000234145">
    <property type="component" value="Unassembled WGS sequence"/>
</dbReference>
<protein>
    <recommendedName>
        <fullName evidence="2">Phosphotyrosine protein phosphatase I domain-containing protein</fullName>
    </recommendedName>
</protein>
<dbReference type="PANTHER" id="PTHR43428">
    <property type="entry name" value="ARSENATE REDUCTASE"/>
    <property type="match status" value="1"/>
</dbReference>
<dbReference type="Pfam" id="PF01451">
    <property type="entry name" value="LMWPc"/>
    <property type="match status" value="1"/>
</dbReference>
<evidence type="ECO:0000313" key="3">
    <source>
        <dbReference type="EMBL" id="PIZ15855.1"/>
    </source>
</evidence>
<dbReference type="EMBL" id="PFMS01000069">
    <property type="protein sequence ID" value="PIZ15855.1"/>
    <property type="molecule type" value="Genomic_DNA"/>
</dbReference>
<dbReference type="InterPro" id="IPR023485">
    <property type="entry name" value="Ptyr_pPase"/>
</dbReference>
<reference evidence="4" key="1">
    <citation type="submission" date="2017-09" db="EMBL/GenBank/DDBJ databases">
        <title>Depth-based differentiation of microbial function through sediment-hosted aquifers and enrichment of novel symbionts in the deep terrestrial subsurface.</title>
        <authorList>
            <person name="Probst A.J."/>
            <person name="Ladd B."/>
            <person name="Jarett J.K."/>
            <person name="Geller-Mcgrath D.E."/>
            <person name="Sieber C.M.K."/>
            <person name="Emerson J.B."/>
            <person name="Anantharaman K."/>
            <person name="Thomas B.C."/>
            <person name="Malmstrom R."/>
            <person name="Stieglmeier M."/>
            <person name="Klingl A."/>
            <person name="Woyke T."/>
            <person name="Ryan C.M."/>
            <person name="Banfield J.F."/>
        </authorList>
    </citation>
    <scope>NUCLEOTIDE SEQUENCE [LARGE SCALE GENOMIC DNA]</scope>
</reference>
<dbReference type="SMART" id="SM00226">
    <property type="entry name" value="LMWPc"/>
    <property type="match status" value="1"/>
</dbReference>
<name>A0A2H9PB52_9BACT</name>
<evidence type="ECO:0000259" key="2">
    <source>
        <dbReference type="SMART" id="SM00226"/>
    </source>
</evidence>
<dbReference type="PANTHER" id="PTHR43428:SF1">
    <property type="entry name" value="ARSENATE REDUCTASE"/>
    <property type="match status" value="1"/>
</dbReference>
<gene>
    <name evidence="3" type="ORF">COY51_04250</name>
</gene>
<dbReference type="AlphaFoldDB" id="A0A2H9PB52"/>
<dbReference type="Gene3D" id="3.40.50.2300">
    <property type="match status" value="1"/>
</dbReference>
<dbReference type="InterPro" id="IPR036196">
    <property type="entry name" value="Ptyr_pPase_sf"/>
</dbReference>
<dbReference type="GO" id="GO:0046685">
    <property type="term" value="P:response to arsenic-containing substance"/>
    <property type="evidence" value="ECO:0007669"/>
    <property type="project" value="UniProtKB-KW"/>
</dbReference>
<evidence type="ECO:0000313" key="4">
    <source>
        <dbReference type="Proteomes" id="UP000234145"/>
    </source>
</evidence>